<dbReference type="SUPFAM" id="SSF52540">
    <property type="entry name" value="P-loop containing nucleoside triphosphate hydrolases"/>
    <property type="match status" value="1"/>
</dbReference>
<dbReference type="Proteomes" id="UP000317344">
    <property type="component" value="Chromosome"/>
</dbReference>
<dbReference type="InterPro" id="IPR027417">
    <property type="entry name" value="P-loop_NTPase"/>
</dbReference>
<protein>
    <submittedName>
        <fullName evidence="1">DUF1611 domain-containing protein</fullName>
    </submittedName>
</protein>
<organism evidence="1 2">
    <name type="scientific">Tomitella fengzijianii</name>
    <dbReference type="NCBI Taxonomy" id="2597660"/>
    <lineage>
        <taxon>Bacteria</taxon>
        <taxon>Bacillati</taxon>
        <taxon>Actinomycetota</taxon>
        <taxon>Actinomycetes</taxon>
        <taxon>Mycobacteriales</taxon>
        <taxon>Tomitella</taxon>
    </lineage>
</organism>
<sequence>MDERPYGWRGAVVDPVRLRAAKKAYITRHLAERLAGDATGYRLTASRPSAGDVVLARVAEIGKHTRLQSPGGRRQALFAGDEILVAYGNRYASDQFHAVVPDRLGDCSLVAGGGVAAQVIAQHDSIVQATRIEPLGLLSRGGRTVNLRDIAPRRPDPRHPVDRHAVDHHPVDRHAVGRPPVVAVLGTAMNSGKTTAVANLVRGLADAGLAVAAGKATGTGAANDPGLYSDAGAAKVLDFTDFGYPTTFRLDHDSVRAVFTGLIAALAEVGPDAIVIEVADGVYQRETARLLADPGFREQVDHVVFAATDSLGAAAGVDVLRAAGVEVGTVTGVLTSSPLAAAEASAVLPARVVATADLCLPATAASLVSGCPD</sequence>
<dbReference type="OrthoDB" id="145933at2"/>
<evidence type="ECO:0000313" key="1">
    <source>
        <dbReference type="EMBL" id="QDQ99361.1"/>
    </source>
</evidence>
<name>A0A516X9K1_9ACTN</name>
<evidence type="ECO:0000313" key="2">
    <source>
        <dbReference type="Proteomes" id="UP000317344"/>
    </source>
</evidence>
<accession>A0A516X9K1</accession>
<dbReference type="KEGG" id="toy:FO059_13595"/>
<dbReference type="AlphaFoldDB" id="A0A516X9K1"/>
<reference evidence="1 2" key="2">
    <citation type="submission" date="2019-07" db="EMBL/GenBank/DDBJ databases">
        <authorList>
            <person name="Huang Y."/>
        </authorList>
    </citation>
    <scope>NUCLEOTIDE SEQUENCE [LARGE SCALE GENOMIC DNA]</scope>
    <source>
        <strain evidence="1 2">HY188</strain>
    </source>
</reference>
<proteinExistence type="predicted"/>
<dbReference type="Gene3D" id="3.40.50.300">
    <property type="entry name" value="P-loop containing nucleotide triphosphate hydrolases"/>
    <property type="match status" value="1"/>
</dbReference>
<gene>
    <name evidence="1" type="ORF">FO059_13595</name>
</gene>
<dbReference type="EMBL" id="CP041765">
    <property type="protein sequence ID" value="QDQ99361.1"/>
    <property type="molecule type" value="Genomic_DNA"/>
</dbReference>
<reference evidence="1 2" key="1">
    <citation type="submission" date="2019-07" db="EMBL/GenBank/DDBJ databases">
        <title>Tomitella cavernea sp. nov., an actinomycete isolated from soil.</title>
        <authorList>
            <person name="Cheng J."/>
        </authorList>
    </citation>
    <scope>NUCLEOTIDE SEQUENCE [LARGE SCALE GENOMIC DNA]</scope>
    <source>
        <strain evidence="1 2">HY188</strain>
    </source>
</reference>
<keyword evidence="2" id="KW-1185">Reference proteome</keyword>